<gene>
    <name evidence="1" type="ORF">GCM10007852_29960</name>
</gene>
<reference evidence="1" key="2">
    <citation type="submission" date="2023-01" db="EMBL/GenBank/DDBJ databases">
        <title>Draft genome sequence of Agaribacter marinus strain NBRC 110023.</title>
        <authorList>
            <person name="Sun Q."/>
            <person name="Mori K."/>
        </authorList>
    </citation>
    <scope>NUCLEOTIDE SEQUENCE</scope>
    <source>
        <strain evidence="1">NBRC 110023</strain>
    </source>
</reference>
<dbReference type="EMBL" id="BSOT01000007">
    <property type="protein sequence ID" value="GLR72088.1"/>
    <property type="molecule type" value="Genomic_DNA"/>
</dbReference>
<reference evidence="1" key="1">
    <citation type="journal article" date="2014" name="Int. J. Syst. Evol. Microbiol.">
        <title>Complete genome sequence of Corynebacterium casei LMG S-19264T (=DSM 44701T), isolated from a smear-ripened cheese.</title>
        <authorList>
            <consortium name="US DOE Joint Genome Institute (JGI-PGF)"/>
            <person name="Walter F."/>
            <person name="Albersmeier A."/>
            <person name="Kalinowski J."/>
            <person name="Ruckert C."/>
        </authorList>
    </citation>
    <scope>NUCLEOTIDE SEQUENCE</scope>
    <source>
        <strain evidence="1">NBRC 110023</strain>
    </source>
</reference>
<dbReference type="RefSeq" id="WP_284218448.1">
    <property type="nucleotide sequence ID" value="NZ_BSOT01000007.1"/>
</dbReference>
<dbReference type="Proteomes" id="UP001156601">
    <property type="component" value="Unassembled WGS sequence"/>
</dbReference>
<keyword evidence="2" id="KW-1185">Reference proteome</keyword>
<name>A0AA37SY81_9ALTE</name>
<evidence type="ECO:0008006" key="3">
    <source>
        <dbReference type="Google" id="ProtNLM"/>
    </source>
</evidence>
<evidence type="ECO:0000313" key="1">
    <source>
        <dbReference type="EMBL" id="GLR72088.1"/>
    </source>
</evidence>
<protein>
    <recommendedName>
        <fullName evidence="3">PEP-CTERM protein-sorting domain-containing protein</fullName>
    </recommendedName>
</protein>
<organism evidence="1 2">
    <name type="scientific">Agaribacter marinus</name>
    <dbReference type="NCBI Taxonomy" id="1431249"/>
    <lineage>
        <taxon>Bacteria</taxon>
        <taxon>Pseudomonadati</taxon>
        <taxon>Pseudomonadota</taxon>
        <taxon>Gammaproteobacteria</taxon>
        <taxon>Alteromonadales</taxon>
        <taxon>Alteromonadaceae</taxon>
        <taxon>Agaribacter</taxon>
    </lineage>
</organism>
<dbReference type="InterPro" id="IPR013424">
    <property type="entry name" value="Ice-binding_C"/>
</dbReference>
<sequence length="258" mass="28359">MYLTPLKKQRTRLLNALLFLTVFLFAQSASAILIDASVGIEITDLSSTDRVVLEVDGTGLEQRLLGAYNVEISGQLWDVRFVDGTVGNIYNNGADIDTPAVFLALSFAEAIGEQVLRGSSSIFKFFNFFPQNVNGCGVGINPFSSFCDIIVPYRYQSQEDAYLAVSLRNDVSLDISNIDLNTLIDANVDTSNDSAVTLTEWATSFSEEFRITPPVTPTTPTGSVPEPSVLILMLVGLLVLFRNVRKKVSIFYHAVKLR</sequence>
<comment type="caution">
    <text evidence="1">The sequence shown here is derived from an EMBL/GenBank/DDBJ whole genome shotgun (WGS) entry which is preliminary data.</text>
</comment>
<accession>A0AA37SY81</accession>
<proteinExistence type="predicted"/>
<evidence type="ECO:0000313" key="2">
    <source>
        <dbReference type="Proteomes" id="UP001156601"/>
    </source>
</evidence>
<dbReference type="AlphaFoldDB" id="A0AA37SY81"/>
<dbReference type="NCBIfam" id="TIGR02595">
    <property type="entry name" value="PEP_CTERM"/>
    <property type="match status" value="1"/>
</dbReference>